<keyword evidence="4" id="KW-0472">Membrane</keyword>
<dbReference type="InterPro" id="IPR011990">
    <property type="entry name" value="TPR-like_helical_dom_sf"/>
</dbReference>
<dbReference type="Proteomes" id="UP000192756">
    <property type="component" value="Unassembled WGS sequence"/>
</dbReference>
<comment type="subcellular location">
    <subcellularLocation>
        <location evidence="1">Cell outer membrane</location>
    </subcellularLocation>
</comment>
<feature type="domain" description="RagB/SusD" evidence="6">
    <location>
        <begin position="377"/>
        <end position="507"/>
    </location>
</feature>
<dbReference type="InterPro" id="IPR033985">
    <property type="entry name" value="SusD-like_N"/>
</dbReference>
<keyword evidence="9" id="KW-1185">Reference proteome</keyword>
<keyword evidence="3" id="KW-0732">Signal</keyword>
<accession>A0A1W2AGQ6</accession>
<reference evidence="9" key="1">
    <citation type="submission" date="2017-04" db="EMBL/GenBank/DDBJ databases">
        <authorList>
            <person name="Varghese N."/>
            <person name="Submissions S."/>
        </authorList>
    </citation>
    <scope>NUCLEOTIDE SEQUENCE [LARGE SCALE GENOMIC DNA]</scope>
    <source>
        <strain evidence="9">DSM 12126</strain>
    </source>
</reference>
<dbReference type="OrthoDB" id="1080118at2"/>
<proteinExistence type="inferred from homology"/>
<comment type="similarity">
    <text evidence="2">Belongs to the SusD family.</text>
</comment>
<dbReference type="PROSITE" id="PS51257">
    <property type="entry name" value="PROKAR_LIPOPROTEIN"/>
    <property type="match status" value="1"/>
</dbReference>
<name>A0A1W2AGQ6_9SPHI</name>
<keyword evidence="5" id="KW-0998">Cell outer membrane</keyword>
<dbReference type="Pfam" id="PF14322">
    <property type="entry name" value="SusD-like_3"/>
    <property type="match status" value="1"/>
</dbReference>
<dbReference type="CDD" id="cd08977">
    <property type="entry name" value="SusD"/>
    <property type="match status" value="1"/>
</dbReference>
<dbReference type="EMBL" id="FWXT01000001">
    <property type="protein sequence ID" value="SMC59672.1"/>
    <property type="molecule type" value="Genomic_DNA"/>
</dbReference>
<evidence type="ECO:0000256" key="4">
    <source>
        <dbReference type="ARBA" id="ARBA00023136"/>
    </source>
</evidence>
<dbReference type="Gene3D" id="1.25.40.390">
    <property type="match status" value="1"/>
</dbReference>
<evidence type="ECO:0000256" key="1">
    <source>
        <dbReference type="ARBA" id="ARBA00004442"/>
    </source>
</evidence>
<evidence type="ECO:0000313" key="9">
    <source>
        <dbReference type="Proteomes" id="UP000192756"/>
    </source>
</evidence>
<evidence type="ECO:0000259" key="7">
    <source>
        <dbReference type="Pfam" id="PF14322"/>
    </source>
</evidence>
<feature type="domain" description="SusD-like N-terminal" evidence="7">
    <location>
        <begin position="103"/>
        <end position="236"/>
    </location>
</feature>
<dbReference type="STRING" id="151894.SAMN04488524_1390"/>
<evidence type="ECO:0000256" key="3">
    <source>
        <dbReference type="ARBA" id="ARBA00022729"/>
    </source>
</evidence>
<gene>
    <name evidence="8" type="ORF">SAMN04488524_1390</name>
</gene>
<dbReference type="Pfam" id="PF07980">
    <property type="entry name" value="SusD_RagB"/>
    <property type="match status" value="1"/>
</dbReference>
<organism evidence="8 9">
    <name type="scientific">Pedobacter africanus</name>
    <dbReference type="NCBI Taxonomy" id="151894"/>
    <lineage>
        <taxon>Bacteria</taxon>
        <taxon>Pseudomonadati</taxon>
        <taxon>Bacteroidota</taxon>
        <taxon>Sphingobacteriia</taxon>
        <taxon>Sphingobacteriales</taxon>
        <taxon>Sphingobacteriaceae</taxon>
        <taxon>Pedobacter</taxon>
    </lineage>
</organism>
<evidence type="ECO:0000256" key="2">
    <source>
        <dbReference type="ARBA" id="ARBA00006275"/>
    </source>
</evidence>
<evidence type="ECO:0000259" key="6">
    <source>
        <dbReference type="Pfam" id="PF07980"/>
    </source>
</evidence>
<dbReference type="GO" id="GO:0009279">
    <property type="term" value="C:cell outer membrane"/>
    <property type="evidence" value="ECO:0007669"/>
    <property type="project" value="UniProtKB-SubCell"/>
</dbReference>
<dbReference type="InterPro" id="IPR012944">
    <property type="entry name" value="SusD_RagB_dom"/>
</dbReference>
<sequence length="508" mass="56668">MKKYILSAYICFAAIVLFGCKKAIDENIRPFNDKSDKELLATLDGLALATNGNYALMVTKSAGDSQYAMNWFNLSELKGNNLRPVVEAFPQTRSDAYLFRNSPTQGPTASFWRMSYRLVFGVNKIIDAINDGQGAAYDQLKGENYFLRALAYFNLVRVYGRPYYDNNASNLAVPLSLSSMVDKDYQPKRNTVKEVYAQIISDLEKAASLMNQPRAGNPNNYACKEAAWALLSRVYLYMGGTSNAPQNEYNTKAVEYADKVIGSNKYTLLQGTAYSSSFAIDGKTNKEYIFAFRHDDANGNNINEFLIAMNIFGTIYQGEYAASPDYMAILNQNPGDLRKNFIKVENDSRITLADKSRNSVIKYDFQKIAPPGGFDFSAHSRSATPYLRLAEMFLNKAEALAKSGDNTNALIALNLVRTRALAPAWTTTTLAAAGMTVFQAVLNERRLELAWEGHGSFDNFRNGLPMVRNYTDYSTNIPLTKEANDKTVIYPLPPGEILLNPNLEQNPL</sequence>
<dbReference type="SUPFAM" id="SSF48452">
    <property type="entry name" value="TPR-like"/>
    <property type="match status" value="1"/>
</dbReference>
<protein>
    <submittedName>
        <fullName evidence="8">SusD family protein</fullName>
    </submittedName>
</protein>
<evidence type="ECO:0000256" key="5">
    <source>
        <dbReference type="ARBA" id="ARBA00023237"/>
    </source>
</evidence>
<dbReference type="RefSeq" id="WP_159451659.1">
    <property type="nucleotide sequence ID" value="NZ_FWXT01000001.1"/>
</dbReference>
<dbReference type="AlphaFoldDB" id="A0A1W2AGQ6"/>
<evidence type="ECO:0000313" key="8">
    <source>
        <dbReference type="EMBL" id="SMC59672.1"/>
    </source>
</evidence>